<name>K9VWQ1_9CYAN</name>
<sequence length="484" mass="56151">MSRKKNMPNGLKSLKEMLPVERLVWLNRWAKVKDFYREDADLLFATKDAKIIEMIKSGAMVATKVVARPEPTVIQGMRTAIANKGVDLTLLNSDCSVADILDGEELQHFDLLQAMADPDMGFNLDYPEEVYQLMIAPFKAEIEAYEKAKQEADAEAEKQKPVMKQYNRDCTAWHKAKIEAASAWAREYKGKIKFVNINKPITKKSLQLLEKQGFKFDVPRPVKPLTVTFPTAPKLPSKQYSVDFETYVPGSIQQVEEAIAWARELCEVPNDYADINDDFVCFDLEPAIRDRYLENQVECALSIFQQVLSGELKDPKEIWDLLTALDLDYDETLGMRCFTDYRNYENRHADYNTWHNINLSVTGYWLIEFQSQEIPEIVFHVPYDRVATWDEVIDIDSLPKVEDESQMGREISEQEKIIYPLSELLPYFGLSTSDFPRRLEIRVGDFSSRYSARDCYTDEDDFDEYDDFDNDYLDKSYCFDISSW</sequence>
<evidence type="ECO:0000313" key="2">
    <source>
        <dbReference type="Proteomes" id="UP000010472"/>
    </source>
</evidence>
<evidence type="ECO:0000313" key="1">
    <source>
        <dbReference type="EMBL" id="AFZ11565.1"/>
    </source>
</evidence>
<protein>
    <submittedName>
        <fullName evidence="1">Uncharacterized protein</fullName>
    </submittedName>
</protein>
<accession>K9VWQ1</accession>
<dbReference type="AlphaFoldDB" id="K9VWQ1"/>
<organism evidence="1 2">
    <name type="scientific">Crinalium epipsammum PCC 9333</name>
    <dbReference type="NCBI Taxonomy" id="1173022"/>
    <lineage>
        <taxon>Bacteria</taxon>
        <taxon>Bacillati</taxon>
        <taxon>Cyanobacteriota</taxon>
        <taxon>Cyanophyceae</taxon>
        <taxon>Gomontiellales</taxon>
        <taxon>Gomontiellaceae</taxon>
        <taxon>Crinalium</taxon>
    </lineage>
</organism>
<dbReference type="HOGENOM" id="CLU_563503_0_0_3"/>
<dbReference type="KEGG" id="cep:Cri9333_0622"/>
<dbReference type="RefSeq" id="WP_015201699.1">
    <property type="nucleotide sequence ID" value="NC_019753.1"/>
</dbReference>
<proteinExistence type="predicted"/>
<dbReference type="Proteomes" id="UP000010472">
    <property type="component" value="Chromosome"/>
</dbReference>
<dbReference type="EMBL" id="CP003620">
    <property type="protein sequence ID" value="AFZ11565.1"/>
    <property type="molecule type" value="Genomic_DNA"/>
</dbReference>
<reference evidence="1 2" key="1">
    <citation type="submission" date="2012-06" db="EMBL/GenBank/DDBJ databases">
        <title>Finished chromosome of genome of Crinalium epipsammum PCC 9333.</title>
        <authorList>
            <consortium name="US DOE Joint Genome Institute"/>
            <person name="Gugger M."/>
            <person name="Coursin T."/>
            <person name="Rippka R."/>
            <person name="Tandeau De Marsac N."/>
            <person name="Huntemann M."/>
            <person name="Wei C.-L."/>
            <person name="Han J."/>
            <person name="Detter J.C."/>
            <person name="Han C."/>
            <person name="Tapia R."/>
            <person name="Davenport K."/>
            <person name="Daligault H."/>
            <person name="Erkkila T."/>
            <person name="Gu W."/>
            <person name="Munk A.C.C."/>
            <person name="Teshima H."/>
            <person name="Xu Y."/>
            <person name="Chain P."/>
            <person name="Chen A."/>
            <person name="Krypides N."/>
            <person name="Mavromatis K."/>
            <person name="Markowitz V."/>
            <person name="Szeto E."/>
            <person name="Ivanova N."/>
            <person name="Mikhailova N."/>
            <person name="Ovchinnikova G."/>
            <person name="Pagani I."/>
            <person name="Pati A."/>
            <person name="Goodwin L."/>
            <person name="Peters L."/>
            <person name="Pitluck S."/>
            <person name="Woyke T."/>
            <person name="Kerfeld C."/>
        </authorList>
    </citation>
    <scope>NUCLEOTIDE SEQUENCE [LARGE SCALE GENOMIC DNA]</scope>
    <source>
        <strain evidence="1 2">PCC 9333</strain>
    </source>
</reference>
<keyword evidence="2" id="KW-1185">Reference proteome</keyword>
<gene>
    <name evidence="1" type="ORF">Cri9333_0622</name>
</gene>